<dbReference type="InterPro" id="IPR032675">
    <property type="entry name" value="LRR_dom_sf"/>
</dbReference>
<dbReference type="InterPro" id="IPR001611">
    <property type="entry name" value="Leu-rich_rpt"/>
</dbReference>
<dbReference type="AlphaFoldDB" id="A0A485K4E2"/>
<dbReference type="Proteomes" id="UP000332933">
    <property type="component" value="Unassembled WGS sequence"/>
</dbReference>
<dbReference type="GO" id="GO:0048471">
    <property type="term" value="C:perinuclear region of cytoplasm"/>
    <property type="evidence" value="ECO:0007669"/>
    <property type="project" value="TreeGrafter"/>
</dbReference>
<reference evidence="7 8" key="1">
    <citation type="submission" date="2019-03" db="EMBL/GenBank/DDBJ databases">
        <authorList>
            <person name="Gaulin E."/>
            <person name="Dumas B."/>
        </authorList>
    </citation>
    <scope>NUCLEOTIDE SEQUENCE [LARGE SCALE GENOMIC DNA]</scope>
    <source>
        <strain evidence="7">CBS 568.67</strain>
    </source>
</reference>
<organism evidence="7 8">
    <name type="scientific">Aphanomyces stellatus</name>
    <dbReference type="NCBI Taxonomy" id="120398"/>
    <lineage>
        <taxon>Eukaryota</taxon>
        <taxon>Sar</taxon>
        <taxon>Stramenopiles</taxon>
        <taxon>Oomycota</taxon>
        <taxon>Saprolegniomycetes</taxon>
        <taxon>Saprolegniales</taxon>
        <taxon>Verrucalvaceae</taxon>
        <taxon>Aphanomyces</taxon>
    </lineage>
</organism>
<dbReference type="OrthoDB" id="120976at2759"/>
<dbReference type="GO" id="GO:0005096">
    <property type="term" value="F:GTPase activator activity"/>
    <property type="evidence" value="ECO:0007669"/>
    <property type="project" value="UniProtKB-KW"/>
</dbReference>
<feature type="coiled-coil region" evidence="4">
    <location>
        <begin position="609"/>
        <end position="643"/>
    </location>
</feature>
<keyword evidence="2" id="KW-0433">Leucine-rich repeat</keyword>
<reference evidence="6" key="2">
    <citation type="submission" date="2019-06" db="EMBL/GenBank/DDBJ databases">
        <title>Genomics analysis of Aphanomyces spp. identifies a new class of oomycete effector associated with host adaptation.</title>
        <authorList>
            <person name="Gaulin E."/>
        </authorList>
    </citation>
    <scope>NUCLEOTIDE SEQUENCE</scope>
    <source>
        <strain evidence="6">CBS 578.67</strain>
    </source>
</reference>
<dbReference type="Gene3D" id="3.80.10.10">
    <property type="entry name" value="Ribonuclease Inhibitor"/>
    <property type="match status" value="2"/>
</dbReference>
<dbReference type="GO" id="GO:0006913">
    <property type="term" value="P:nucleocytoplasmic transport"/>
    <property type="evidence" value="ECO:0007669"/>
    <property type="project" value="TreeGrafter"/>
</dbReference>
<dbReference type="GO" id="GO:0031267">
    <property type="term" value="F:small GTPase binding"/>
    <property type="evidence" value="ECO:0007669"/>
    <property type="project" value="TreeGrafter"/>
</dbReference>
<dbReference type="SUPFAM" id="SSF52047">
    <property type="entry name" value="RNI-like"/>
    <property type="match status" value="1"/>
</dbReference>
<proteinExistence type="predicted"/>
<keyword evidence="1" id="KW-0343">GTPase activation</keyword>
<keyword evidence="4" id="KW-0175">Coiled coil</keyword>
<dbReference type="EMBL" id="CAADRA010000078">
    <property type="protein sequence ID" value="VFT78332.1"/>
    <property type="molecule type" value="Genomic_DNA"/>
</dbReference>
<accession>A0A485K4E2</accession>
<evidence type="ECO:0000256" key="2">
    <source>
        <dbReference type="ARBA" id="ARBA00022614"/>
    </source>
</evidence>
<evidence type="ECO:0000256" key="3">
    <source>
        <dbReference type="ARBA" id="ARBA00022737"/>
    </source>
</evidence>
<keyword evidence="3" id="KW-0677">Repeat</keyword>
<dbReference type="InterPro" id="IPR027038">
    <property type="entry name" value="RanGap"/>
</dbReference>
<feature type="compositionally biased region" description="Polar residues" evidence="5">
    <location>
        <begin position="427"/>
        <end position="440"/>
    </location>
</feature>
<protein>
    <submittedName>
        <fullName evidence="7">Aste57867_1111 protein</fullName>
    </submittedName>
</protein>
<evidence type="ECO:0000256" key="4">
    <source>
        <dbReference type="SAM" id="Coils"/>
    </source>
</evidence>
<evidence type="ECO:0000256" key="1">
    <source>
        <dbReference type="ARBA" id="ARBA00022468"/>
    </source>
</evidence>
<sequence length="659" mass="72274">MHEDEFVGTGGGANSGSVIFAPDGSVCRILNLSHTTVAGVLKSFSALDVPLFHTLEISHSQLDQFALEKLAQTFLSMHTCAISTLRLASCPLSEGVMAVLVRCFKETGCLRRIILDSCRDVSMTSLMSLTSLLAQVEWLELPSCKLPRQAGLILGQALQSCLHLQQLVLRHNNLGDGGARAIADAFHPKKTHFRQQGTDTTWVLDTLDVSDNGISTVGFACLLTISVRHLLVSHNKITSASRLRNLLGTLVEYSRSVHELVAGDFGHLKSLNLSYNPITAAGFHAMAQWLASVHLHSALPSSIGAIGDVYAGHANSSSSNGITSLNIENCCITVDGLGALKDAIRRNPHTKLRELRLGEDNSIGDAKTRRVLTELLECISHVTPQIECIISPTIVPQTPTVQPPPALLARRQAFQIPSDNDDDNLDGTPTLNSPQSSTDTHSVDEPHHPNDDVTDEKDTSPSTKTKYVQDVVRRTMTATLESNMDHLLDRLAKQQSLQNDTRLHDLSVKVETLERFVPRLEGRLDGLSDRIAMCHAQVPAVQADMNNQMALLRHQVRESHAPVESRHDLTHHGNALRLLQGEMDVDGIGMARWKAEMEAAQRQQFHQWKKYMEADRAQLTQRVKELETKVAGLETIVKAEQQASLLALEAISSAFVHNA</sequence>
<dbReference type="GO" id="GO:0005634">
    <property type="term" value="C:nucleus"/>
    <property type="evidence" value="ECO:0007669"/>
    <property type="project" value="TreeGrafter"/>
</dbReference>
<dbReference type="SMART" id="SM00368">
    <property type="entry name" value="LRR_RI"/>
    <property type="match status" value="6"/>
</dbReference>
<dbReference type="Pfam" id="PF13516">
    <property type="entry name" value="LRR_6"/>
    <property type="match status" value="2"/>
</dbReference>
<dbReference type="PANTHER" id="PTHR24113:SF12">
    <property type="entry name" value="RAN GTPASE-ACTIVATING PROTEIN 1"/>
    <property type="match status" value="1"/>
</dbReference>
<dbReference type="EMBL" id="VJMH01000078">
    <property type="protein sequence ID" value="KAF0719327.1"/>
    <property type="molecule type" value="Genomic_DNA"/>
</dbReference>
<gene>
    <name evidence="7" type="primary">Aste57867_1111</name>
    <name evidence="6" type="ORF">As57867_001110</name>
    <name evidence="7" type="ORF">ASTE57867_1111</name>
</gene>
<dbReference type="GO" id="GO:0005829">
    <property type="term" value="C:cytosol"/>
    <property type="evidence" value="ECO:0007669"/>
    <property type="project" value="TreeGrafter"/>
</dbReference>
<keyword evidence="8" id="KW-1185">Reference proteome</keyword>
<evidence type="ECO:0000313" key="7">
    <source>
        <dbReference type="EMBL" id="VFT78332.1"/>
    </source>
</evidence>
<evidence type="ECO:0000313" key="8">
    <source>
        <dbReference type="Proteomes" id="UP000332933"/>
    </source>
</evidence>
<feature type="compositionally biased region" description="Basic and acidic residues" evidence="5">
    <location>
        <begin position="441"/>
        <end position="459"/>
    </location>
</feature>
<dbReference type="PANTHER" id="PTHR24113">
    <property type="entry name" value="RAN GTPASE-ACTIVATING PROTEIN 1"/>
    <property type="match status" value="1"/>
</dbReference>
<evidence type="ECO:0000313" key="6">
    <source>
        <dbReference type="EMBL" id="KAF0719327.1"/>
    </source>
</evidence>
<name>A0A485K4E2_9STRA</name>
<feature type="region of interest" description="Disordered" evidence="5">
    <location>
        <begin position="417"/>
        <end position="467"/>
    </location>
</feature>
<evidence type="ECO:0000256" key="5">
    <source>
        <dbReference type="SAM" id="MobiDB-lite"/>
    </source>
</evidence>